<dbReference type="AlphaFoldDB" id="A0A7W7PYH1"/>
<dbReference type="Gene3D" id="6.10.140.530">
    <property type="match status" value="1"/>
</dbReference>
<protein>
    <recommendedName>
        <fullName evidence="1">Helicase-associated domain-containing protein</fullName>
    </recommendedName>
</protein>
<proteinExistence type="predicted"/>
<evidence type="ECO:0000259" key="1">
    <source>
        <dbReference type="Pfam" id="PF03457"/>
    </source>
</evidence>
<accession>A0A7W7PYH1</accession>
<dbReference type="InterPro" id="IPR005114">
    <property type="entry name" value="Helicase_assoc"/>
</dbReference>
<dbReference type="Proteomes" id="UP000579523">
    <property type="component" value="Unassembled WGS sequence"/>
</dbReference>
<sequence>MGEAADTGDLATDPTGYKLGTFITTIRDAAKAGRLEADWIAELDALGMIWDKHDAAWRARLTAAADYHRTHGHLAAPATTPLGAWLAEQRHHAARNTLTPARADALTALDPHWRLPHGADWHRKYHLLRTHLATGADPAALTRDTQLTGVKIGSWLHRQLTTWPRLHPGQQRLMTALGLTPATQTLAPAGHRARRTFEQTVQLLELFLHREGRSPAARETMRVDGDTVRIGAWLARARTRHRANWLPDEHARLVAALFDGDWTADAAIPAVLG</sequence>
<feature type="domain" description="Helicase-associated" evidence="1">
    <location>
        <begin position="53"/>
        <end position="110"/>
    </location>
</feature>
<gene>
    <name evidence="2" type="ORF">FHS37_007640</name>
</gene>
<keyword evidence="3" id="KW-1185">Reference proteome</keyword>
<comment type="caution">
    <text evidence="2">The sequence shown here is derived from an EMBL/GenBank/DDBJ whole genome shotgun (WGS) entry which is preliminary data.</text>
</comment>
<evidence type="ECO:0000313" key="3">
    <source>
        <dbReference type="Proteomes" id="UP000579523"/>
    </source>
</evidence>
<dbReference type="RefSeq" id="WP_229890274.1">
    <property type="nucleotide sequence ID" value="NZ_BMTK01000047.1"/>
</dbReference>
<dbReference type="PANTHER" id="PTHR33418">
    <property type="entry name" value="HELICASE-ASSOCIATED"/>
    <property type="match status" value="1"/>
</dbReference>
<dbReference type="Pfam" id="PF03457">
    <property type="entry name" value="HA"/>
    <property type="match status" value="1"/>
</dbReference>
<name>A0A7W7PYH1_9ACTN</name>
<dbReference type="PANTHER" id="PTHR33418:SF1">
    <property type="entry name" value="HELICASE-ASSOCIATED DOMAIN-CONTAINING PROTEIN"/>
    <property type="match status" value="1"/>
</dbReference>
<organism evidence="2 3">
    <name type="scientific">Streptomyces griseomycini</name>
    <dbReference type="NCBI Taxonomy" id="66895"/>
    <lineage>
        <taxon>Bacteria</taxon>
        <taxon>Bacillati</taxon>
        <taxon>Actinomycetota</taxon>
        <taxon>Actinomycetes</taxon>
        <taxon>Kitasatosporales</taxon>
        <taxon>Streptomycetaceae</taxon>
        <taxon>Streptomyces</taxon>
    </lineage>
</organism>
<reference evidence="2 3" key="1">
    <citation type="submission" date="2020-08" db="EMBL/GenBank/DDBJ databases">
        <title>Genomic Encyclopedia of Type Strains, Phase III (KMG-III): the genomes of soil and plant-associated and newly described type strains.</title>
        <authorList>
            <person name="Whitman W."/>
        </authorList>
    </citation>
    <scope>NUCLEOTIDE SEQUENCE [LARGE SCALE GENOMIC DNA]</scope>
    <source>
        <strain evidence="2 3">CECT 3273</strain>
    </source>
</reference>
<dbReference type="EMBL" id="JACHJI010000033">
    <property type="protein sequence ID" value="MBB4903543.1"/>
    <property type="molecule type" value="Genomic_DNA"/>
</dbReference>
<evidence type="ECO:0000313" key="2">
    <source>
        <dbReference type="EMBL" id="MBB4903543.1"/>
    </source>
</evidence>